<evidence type="ECO:0000313" key="1">
    <source>
        <dbReference type="EMBL" id="KAK3608262.1"/>
    </source>
</evidence>
<reference evidence="1" key="2">
    <citation type="journal article" date="2021" name="Genome Biol. Evol.">
        <title>Developing a high-quality reference genome for a parasitic bivalve with doubly uniparental inheritance (Bivalvia: Unionida).</title>
        <authorList>
            <person name="Smith C.H."/>
        </authorList>
    </citation>
    <scope>NUCLEOTIDE SEQUENCE</scope>
    <source>
        <strain evidence="1">CHS0354</strain>
        <tissue evidence="1">Mantle</tissue>
    </source>
</reference>
<organism evidence="1 2">
    <name type="scientific">Potamilus streckersoni</name>
    <dbReference type="NCBI Taxonomy" id="2493646"/>
    <lineage>
        <taxon>Eukaryota</taxon>
        <taxon>Metazoa</taxon>
        <taxon>Spiralia</taxon>
        <taxon>Lophotrochozoa</taxon>
        <taxon>Mollusca</taxon>
        <taxon>Bivalvia</taxon>
        <taxon>Autobranchia</taxon>
        <taxon>Heteroconchia</taxon>
        <taxon>Palaeoheterodonta</taxon>
        <taxon>Unionida</taxon>
        <taxon>Unionoidea</taxon>
        <taxon>Unionidae</taxon>
        <taxon>Ambleminae</taxon>
        <taxon>Lampsilini</taxon>
        <taxon>Potamilus</taxon>
    </lineage>
</organism>
<protein>
    <submittedName>
        <fullName evidence="1">Uncharacterized protein</fullName>
    </submittedName>
</protein>
<reference evidence="1" key="1">
    <citation type="journal article" date="2021" name="Genome Biol. Evol.">
        <title>A High-Quality Reference Genome for a Parasitic Bivalve with Doubly Uniparental Inheritance (Bivalvia: Unionida).</title>
        <authorList>
            <person name="Smith C.H."/>
        </authorList>
    </citation>
    <scope>NUCLEOTIDE SEQUENCE</scope>
    <source>
        <strain evidence="1">CHS0354</strain>
    </source>
</reference>
<name>A0AAE0TD92_9BIVA</name>
<accession>A0AAE0TD92</accession>
<reference evidence="1" key="3">
    <citation type="submission" date="2023-05" db="EMBL/GenBank/DDBJ databases">
        <authorList>
            <person name="Smith C.H."/>
        </authorList>
    </citation>
    <scope>NUCLEOTIDE SEQUENCE</scope>
    <source>
        <strain evidence="1">CHS0354</strain>
        <tissue evidence="1">Mantle</tissue>
    </source>
</reference>
<proteinExistence type="predicted"/>
<sequence length="107" mass="12444">MTNKYNEFICRRDLEVYFNDEMRGLSTISVIHDSSCNVNALIKRRYRSIRKFSLGAARNGFWGSDGTEQPTTIHRVDAKHIPVIRDKEAFDPTYLNRADLISNDARY</sequence>
<comment type="caution">
    <text evidence="1">The sequence shown here is derived from an EMBL/GenBank/DDBJ whole genome shotgun (WGS) entry which is preliminary data.</text>
</comment>
<dbReference type="AlphaFoldDB" id="A0AAE0TD92"/>
<evidence type="ECO:0000313" key="2">
    <source>
        <dbReference type="Proteomes" id="UP001195483"/>
    </source>
</evidence>
<keyword evidence="2" id="KW-1185">Reference proteome</keyword>
<gene>
    <name evidence="1" type="ORF">CHS0354_007289</name>
</gene>
<dbReference type="Proteomes" id="UP001195483">
    <property type="component" value="Unassembled WGS sequence"/>
</dbReference>
<dbReference type="EMBL" id="JAEAOA010000502">
    <property type="protein sequence ID" value="KAK3608262.1"/>
    <property type="molecule type" value="Genomic_DNA"/>
</dbReference>